<feature type="compositionally biased region" description="Polar residues" evidence="1">
    <location>
        <begin position="1888"/>
        <end position="1905"/>
    </location>
</feature>
<dbReference type="Proteomes" id="UP000663844">
    <property type="component" value="Unassembled WGS sequence"/>
</dbReference>
<feature type="compositionally biased region" description="Basic and acidic residues" evidence="1">
    <location>
        <begin position="1018"/>
        <end position="1035"/>
    </location>
</feature>
<organism evidence="3 4">
    <name type="scientific">Adineta steineri</name>
    <dbReference type="NCBI Taxonomy" id="433720"/>
    <lineage>
        <taxon>Eukaryota</taxon>
        <taxon>Metazoa</taxon>
        <taxon>Spiralia</taxon>
        <taxon>Gnathifera</taxon>
        <taxon>Rotifera</taxon>
        <taxon>Eurotatoria</taxon>
        <taxon>Bdelloidea</taxon>
        <taxon>Adinetida</taxon>
        <taxon>Adinetidae</taxon>
        <taxon>Adineta</taxon>
    </lineage>
</organism>
<feature type="compositionally biased region" description="Polar residues" evidence="1">
    <location>
        <begin position="966"/>
        <end position="978"/>
    </location>
</feature>
<dbReference type="Gene3D" id="2.30.30.140">
    <property type="match status" value="7"/>
</dbReference>
<gene>
    <name evidence="3" type="ORF">OXD698_LOCUS1007</name>
</gene>
<dbReference type="InterPro" id="IPR035437">
    <property type="entry name" value="SNase_OB-fold_sf"/>
</dbReference>
<feature type="domain" description="Tudor" evidence="2">
    <location>
        <begin position="1528"/>
        <end position="1588"/>
    </location>
</feature>
<reference evidence="3" key="1">
    <citation type="submission" date="2021-02" db="EMBL/GenBank/DDBJ databases">
        <authorList>
            <person name="Nowell W R."/>
        </authorList>
    </citation>
    <scope>NUCLEOTIDE SEQUENCE</scope>
</reference>
<dbReference type="PROSITE" id="PS50304">
    <property type="entry name" value="TUDOR"/>
    <property type="match status" value="5"/>
</dbReference>
<feature type="region of interest" description="Disordered" evidence="1">
    <location>
        <begin position="432"/>
        <end position="497"/>
    </location>
</feature>
<feature type="compositionally biased region" description="Polar residues" evidence="1">
    <location>
        <begin position="454"/>
        <end position="497"/>
    </location>
</feature>
<proteinExistence type="predicted"/>
<feature type="compositionally biased region" description="Polar residues" evidence="1">
    <location>
        <begin position="1440"/>
        <end position="1458"/>
    </location>
</feature>
<dbReference type="CDD" id="cd20379">
    <property type="entry name" value="Tudor_dTUD-like"/>
    <property type="match status" value="2"/>
</dbReference>
<feature type="region of interest" description="Disordered" evidence="1">
    <location>
        <begin position="1830"/>
        <end position="1860"/>
    </location>
</feature>
<dbReference type="InterPro" id="IPR002999">
    <property type="entry name" value="Tudor"/>
</dbReference>
<sequence length="1953" mass="222339">MEKLEISTVNHHVGSTERVFVAHVNDLNDFYLHSDLERESLCKLGQDLYNEYSQSFTESSGINEIPNVGDYCACPSESEDWYRGLIRQIDHNNNAVVFKLDYGDVQCVPICFLRPLRKRFFHIHHLAFHCSLANLIRPVNGWSSDIIEEFRSRLTTTFLYAKFINYNAIRNISEVEITEKSSKIPLNKDFEQYQMQRSILQADDEFLYKSIPMEKLDYSQLYQIRILYYISPSRFYVYLHDKLNAHMSFQKELQDTIQDCRVVSSPTKYQIVAVQDNCAIWHRAVIIDFTSDLSTVCVYFTDIGQKEYTSINNIRHLPEEFRHKPAFAIPCRLYQICSIDENNASIWKSDDPVHDEINRLLINNVACRICAKQDQICYDVEIEVPKVGDLSAFLIDKKLVSRTKMNPSQRPNYGSGGQAQQHSFVRNQLGLTGLSPSRTQQKQRRPPRFPQPTNYPNNGNNMIQQTQARTSNPGLHNNTVQQPPSASSNYGSSFNNSAVQPQNGHYIITQVHSALEFYGLPQQRVGELENVSKHFEDYYNNSMNDQSINVNSIVEGNIYVIQSGEKYHRAIIKHCESKSRVSVKLIDRGDEIIADSSELLQIERKYSLLPVFAQSFRLRNYDEAQSTANITRNLKKLILNQHVRIELRGPITNGFYPVEVFLNDNRSVNELLLSNDKNVTTPIANTKPTYNQPQHTHIESQVFSNSNKHHSTMRQDLSGGHFNMNQRTNDILPTPPRTLTGASRMQSGRFSGENQSLSKPSSSNEQMARFSSANNRNQQPQTAEPTWNNPKPAFDNNNMTNQQSFGRQPPGLSQFNNNQRMDDNKTSSTNRFPSSNYDNQQSSPSSGNTYNYDRSEKQTSGYNYQQNNDETNENNVRRSEFSSRGSSSNSFGGRGKDFSNQRGQSGFSNRNIGRSDDDNNNENSFQSSGGFSRGRPSGFGARGGARGGHFPERNGSNRNPGDDYNENSMQRSQNFSSNRGGRGTGGGFQNRRDQGNNPTDGDFGRRGGGFSTRGGQRGGERGGRGGFRNDRDRNEFQLGADNSSSNNTWSSMRPAPVNFEAGDRFIENEIPKEAFKFVISHIETANNVFIQLLSKGDDLTKLTDSLQNEYKQAPEVGLSSFKQNQPCLAKSSDGCWYRAIVLSTGLIKLNVRFVDFGDTTDVNANSIRQLAKKYCSSAPYAYPCTFKNVEVVKNVSTESIIDKCVAKEFKGKIETKNSDGKFLLESEEFLKMLLGINAIKLKSQKSFKLIKCIIVHIESDQQRFFVQDDGDTIDKIEELIAVEDENSPTLSLDEVKQLEPNTKVIATFEEAPYRAVIQSDESEDNVNIFFIDYGNTSSCPKTSLKRCSEQLSSYPYQSKQCQLYGISSNEIDNAFKCLQEHLNETEIEIAIVNEKDSLYNVLVYIDNECMNEKYGYDPNVTESNNIEKENNEQEQEQEQSLSVADHQTNDNSVTTNESITDVSTIVTPEQNVTETEETPSKYRQGLLTHIEQTKPYVYLQYIPESEEILEQINQLIGTITEEDKHNSSYEIGDHVIAQFSEDDNYYRARIESYCSTSKLYTVYFLDYGNIDTNVPVEHLYSYSNELEQIRPQAHGYVLDKISSETWQDTVRSFVEQNLNDVVEFYITDENHSSIQMKFDYENHTSNVKDNIEQTESLPAEPIKTITANISAIDNDYFYIHTIPDGNLHVCELEDILQSCEKQHNDQWFINDICIVSNEDEQYYRGQILSINDDKYTLKCIDYGNTLQNVTNEHLFKLPDENIYKQSPLAHQCRLYGIDDENQTKAIEELIKNIPLTEHVTITIENDRNNQCSYVTLTRENKDIVNNQYQCDNHENKPQSDNEENNEAQLENSPDSVHETDIPTINNEALLETSPNSVPDTDIPTINSEALLETSPNSVSDTDIPTNNNEEEITSEIKPLDNNNPTSNNEAIVLNENEPSTAIKDETNNSISSD</sequence>
<feature type="compositionally biased region" description="Gly residues" evidence="1">
    <location>
        <begin position="1006"/>
        <end position="1017"/>
    </location>
</feature>
<feature type="region of interest" description="Disordered" evidence="1">
    <location>
        <begin position="705"/>
        <end position="1054"/>
    </location>
</feature>
<feature type="compositionally biased region" description="Polar residues" evidence="1">
    <location>
        <begin position="740"/>
        <end position="819"/>
    </location>
</feature>
<evidence type="ECO:0000313" key="4">
    <source>
        <dbReference type="Proteomes" id="UP000663844"/>
    </source>
</evidence>
<feature type="compositionally biased region" description="Polar residues" evidence="1">
    <location>
        <begin position="900"/>
        <end position="912"/>
    </location>
</feature>
<feature type="domain" description="Tudor" evidence="2">
    <location>
        <begin position="1706"/>
        <end position="1763"/>
    </location>
</feature>
<feature type="compositionally biased region" description="Polar residues" evidence="1">
    <location>
        <begin position="1920"/>
        <end position="1929"/>
    </location>
</feature>
<dbReference type="Gene3D" id="2.40.50.90">
    <property type="match status" value="2"/>
</dbReference>
<feature type="region of interest" description="Disordered" evidence="1">
    <location>
        <begin position="1888"/>
        <end position="1907"/>
    </location>
</feature>
<dbReference type="PANTHER" id="PTHR22948:SF29">
    <property type="entry name" value="FI02030P-RELATED"/>
    <property type="match status" value="1"/>
</dbReference>
<protein>
    <recommendedName>
        <fullName evidence="2">Tudor domain-containing protein</fullName>
    </recommendedName>
</protein>
<accession>A0A818GQB8</accession>
<feature type="compositionally biased region" description="Polar residues" evidence="1">
    <location>
        <begin position="1040"/>
        <end position="1051"/>
    </location>
</feature>
<dbReference type="PANTHER" id="PTHR22948">
    <property type="entry name" value="TUDOR DOMAIN CONTAINING PROTEIN"/>
    <property type="match status" value="1"/>
</dbReference>
<feature type="region of interest" description="Disordered" evidence="1">
    <location>
        <begin position="1416"/>
        <end position="1458"/>
    </location>
</feature>
<dbReference type="SUPFAM" id="SSF63748">
    <property type="entry name" value="Tudor/PWWP/MBT"/>
    <property type="match status" value="7"/>
</dbReference>
<dbReference type="SMART" id="SM00333">
    <property type="entry name" value="TUDOR"/>
    <property type="match status" value="7"/>
</dbReference>
<feature type="compositionally biased region" description="Low complexity" evidence="1">
    <location>
        <begin position="927"/>
        <end position="939"/>
    </location>
</feature>
<dbReference type="InterPro" id="IPR050621">
    <property type="entry name" value="Tudor_domain_containing"/>
</dbReference>
<feature type="compositionally biased region" description="Polar residues" evidence="1">
    <location>
        <begin position="826"/>
        <end position="869"/>
    </location>
</feature>
<evidence type="ECO:0000313" key="3">
    <source>
        <dbReference type="EMBL" id="CAF3495684.1"/>
    </source>
</evidence>
<feature type="compositionally biased region" description="Low complexity" evidence="1">
    <location>
        <begin position="882"/>
        <end position="891"/>
    </location>
</feature>
<dbReference type="EMBL" id="CAJOAZ010000027">
    <property type="protein sequence ID" value="CAF3495684.1"/>
    <property type="molecule type" value="Genomic_DNA"/>
</dbReference>
<feature type="region of interest" description="Disordered" evidence="1">
    <location>
        <begin position="1913"/>
        <end position="1953"/>
    </location>
</feature>
<feature type="domain" description="Tudor" evidence="2">
    <location>
        <begin position="1295"/>
        <end position="1354"/>
    </location>
</feature>
<comment type="caution">
    <text evidence="3">The sequence shown here is derived from an EMBL/GenBank/DDBJ whole genome shotgun (WGS) entry which is preliminary data.</text>
</comment>
<name>A0A818GQB8_9BILA</name>
<feature type="domain" description="Tudor" evidence="2">
    <location>
        <begin position="65"/>
        <end position="123"/>
    </location>
</feature>
<evidence type="ECO:0000259" key="2">
    <source>
        <dbReference type="PROSITE" id="PS50304"/>
    </source>
</evidence>
<evidence type="ECO:0000256" key="1">
    <source>
        <dbReference type="SAM" id="MobiDB-lite"/>
    </source>
</evidence>
<feature type="domain" description="Tudor" evidence="2">
    <location>
        <begin position="1120"/>
        <end position="1177"/>
    </location>
</feature>
<dbReference type="Pfam" id="PF00567">
    <property type="entry name" value="TUDOR"/>
    <property type="match status" value="7"/>
</dbReference>